<feature type="transmembrane region" description="Helical" evidence="7">
    <location>
        <begin position="10"/>
        <end position="28"/>
    </location>
</feature>
<comment type="subcellular location">
    <subcellularLocation>
        <location evidence="2">Cell membrane</location>
        <topology evidence="2">Single-pass type II membrane protein</topology>
    </subcellularLocation>
    <subcellularLocation>
        <location evidence="7">Membrane</location>
        <topology evidence="7">Single-pass type II membrane protein</topology>
    </subcellularLocation>
</comment>
<dbReference type="InterPro" id="IPR000223">
    <property type="entry name" value="Pept_S26A_signal_pept_1"/>
</dbReference>
<evidence type="ECO:0000256" key="4">
    <source>
        <dbReference type="ARBA" id="ARBA00013208"/>
    </source>
</evidence>
<dbReference type="InterPro" id="IPR036286">
    <property type="entry name" value="LexA/Signal_pep-like_sf"/>
</dbReference>
<sequence length="169" mass="19323">MKVLLQKRRLLYLAAVMMLSYVMVHHVVQRVDVYGVSMYPNYVEGDIILADKVCLYFSEIERFDAVVFQYEYQDDEFYIKRVIGLPGETVQIVDGQVYIDGALLDDIYATEPIEKPRRAAEPVVLGEDEYFLLGDNRNDSSDSRDSDIGNVSASQIIGKAGVRIWRGER</sequence>
<dbReference type="GO" id="GO:0009003">
    <property type="term" value="F:signal peptidase activity"/>
    <property type="evidence" value="ECO:0007669"/>
    <property type="project" value="UniProtKB-EC"/>
</dbReference>
<keyword evidence="7" id="KW-0812">Transmembrane</keyword>
<evidence type="ECO:0000259" key="8">
    <source>
        <dbReference type="Pfam" id="PF10502"/>
    </source>
</evidence>
<dbReference type="PRINTS" id="PR00727">
    <property type="entry name" value="LEADERPTASE"/>
</dbReference>
<comment type="catalytic activity">
    <reaction evidence="1 7">
        <text>Cleavage of hydrophobic, N-terminal signal or leader sequences from secreted and periplasmic proteins.</text>
        <dbReference type="EC" id="3.4.21.89"/>
    </reaction>
</comment>
<feature type="active site" evidence="6">
    <location>
        <position position="80"/>
    </location>
</feature>
<evidence type="ECO:0000256" key="7">
    <source>
        <dbReference type="RuleBase" id="RU362042"/>
    </source>
</evidence>
<dbReference type="PANTHER" id="PTHR43390:SF1">
    <property type="entry name" value="CHLOROPLAST PROCESSING PEPTIDASE"/>
    <property type="match status" value="1"/>
</dbReference>
<reference evidence="9 10" key="1">
    <citation type="submission" date="2011-08" db="EMBL/GenBank/DDBJ databases">
        <title>The Genome Sequence of Clostridium hathewayi WAL-18680.</title>
        <authorList>
            <consortium name="The Broad Institute Genome Sequencing Platform"/>
            <person name="Earl A."/>
            <person name="Ward D."/>
            <person name="Feldgarden M."/>
            <person name="Gevers D."/>
            <person name="Finegold S.M."/>
            <person name="Summanen P.H."/>
            <person name="Molitoris D.R."/>
            <person name="Song M."/>
            <person name="Daigneault M."/>
            <person name="Allen-Vercoe E."/>
            <person name="Young S.K."/>
            <person name="Zeng Q."/>
            <person name="Gargeya S."/>
            <person name="Fitzgerald M."/>
            <person name="Haas B."/>
            <person name="Abouelleil A."/>
            <person name="Alvarado L."/>
            <person name="Arachchi H.M."/>
            <person name="Berlin A."/>
            <person name="Brown A."/>
            <person name="Chapman S.B."/>
            <person name="Chen Z."/>
            <person name="Dunbar C."/>
            <person name="Freedman E."/>
            <person name="Gearin G."/>
            <person name="Gellesch M."/>
            <person name="Goldberg J."/>
            <person name="Griggs A."/>
            <person name="Gujja S."/>
            <person name="Heiman D."/>
            <person name="Howarth C."/>
            <person name="Larson L."/>
            <person name="Lui A."/>
            <person name="MacDonald P.J.P."/>
            <person name="Montmayeur A."/>
            <person name="Murphy C."/>
            <person name="Neiman D."/>
            <person name="Pearson M."/>
            <person name="Priest M."/>
            <person name="Roberts A."/>
            <person name="Saif S."/>
            <person name="Shea T."/>
            <person name="Shenoy N."/>
            <person name="Sisk P."/>
            <person name="Stolte C."/>
            <person name="Sykes S."/>
            <person name="Wortman J."/>
            <person name="Nusbaum C."/>
            <person name="Birren B."/>
        </authorList>
    </citation>
    <scope>NUCLEOTIDE SEQUENCE [LARGE SCALE GENOMIC DNA]</scope>
    <source>
        <strain evidence="9 10">WAL-18680</strain>
    </source>
</reference>
<dbReference type="InterPro" id="IPR019533">
    <property type="entry name" value="Peptidase_S26"/>
</dbReference>
<dbReference type="HOGENOM" id="CLU_028723_5_1_9"/>
<dbReference type="Gene3D" id="2.10.109.10">
    <property type="entry name" value="Umud Fragment, subunit A"/>
    <property type="match status" value="1"/>
</dbReference>
<dbReference type="NCBIfam" id="TIGR02227">
    <property type="entry name" value="sigpep_I_bact"/>
    <property type="match status" value="1"/>
</dbReference>
<dbReference type="GO" id="GO:0006465">
    <property type="term" value="P:signal peptide processing"/>
    <property type="evidence" value="ECO:0007669"/>
    <property type="project" value="InterPro"/>
</dbReference>
<evidence type="ECO:0000256" key="3">
    <source>
        <dbReference type="ARBA" id="ARBA00009370"/>
    </source>
</evidence>
<protein>
    <recommendedName>
        <fullName evidence="4 7">Signal peptidase I</fullName>
        <ecNumber evidence="4 7">3.4.21.89</ecNumber>
    </recommendedName>
</protein>
<dbReference type="Proteomes" id="UP000005384">
    <property type="component" value="Unassembled WGS sequence"/>
</dbReference>
<dbReference type="AlphaFoldDB" id="G5IGV2"/>
<evidence type="ECO:0000313" key="9">
    <source>
        <dbReference type="EMBL" id="EHI59282.1"/>
    </source>
</evidence>
<dbReference type="EC" id="3.4.21.89" evidence="4 7"/>
<keyword evidence="7" id="KW-0645">Protease</keyword>
<comment type="similarity">
    <text evidence="3 7">Belongs to the peptidase S26 family.</text>
</comment>
<dbReference type="SUPFAM" id="SSF51306">
    <property type="entry name" value="LexA/Signal peptidase"/>
    <property type="match status" value="1"/>
</dbReference>
<evidence type="ECO:0000313" key="10">
    <source>
        <dbReference type="Proteomes" id="UP000005384"/>
    </source>
</evidence>
<proteinExistence type="inferred from homology"/>
<dbReference type="OrthoDB" id="9802919at2"/>
<organism evidence="9 10">
    <name type="scientific">Hungatella hathewayi WAL-18680</name>
    <dbReference type="NCBI Taxonomy" id="742737"/>
    <lineage>
        <taxon>Bacteria</taxon>
        <taxon>Bacillati</taxon>
        <taxon>Bacillota</taxon>
        <taxon>Clostridia</taxon>
        <taxon>Lachnospirales</taxon>
        <taxon>Lachnospiraceae</taxon>
        <taxon>Hungatella</taxon>
    </lineage>
</organism>
<gene>
    <name evidence="9" type="ORF">HMPREF9473_02730</name>
</gene>
<name>G5IGV2_9FIRM</name>
<dbReference type="GO" id="GO:0005886">
    <property type="term" value="C:plasma membrane"/>
    <property type="evidence" value="ECO:0007669"/>
    <property type="project" value="UniProtKB-SubCell"/>
</dbReference>
<dbReference type="PANTHER" id="PTHR43390">
    <property type="entry name" value="SIGNAL PEPTIDASE I"/>
    <property type="match status" value="1"/>
</dbReference>
<keyword evidence="7" id="KW-1133">Transmembrane helix</keyword>
<evidence type="ECO:0000256" key="2">
    <source>
        <dbReference type="ARBA" id="ARBA00004401"/>
    </source>
</evidence>
<evidence type="ECO:0000256" key="1">
    <source>
        <dbReference type="ARBA" id="ARBA00000677"/>
    </source>
</evidence>
<evidence type="ECO:0000256" key="5">
    <source>
        <dbReference type="ARBA" id="ARBA00022801"/>
    </source>
</evidence>
<feature type="active site" evidence="6">
    <location>
        <position position="37"/>
    </location>
</feature>
<comment type="caution">
    <text evidence="9">The sequence shown here is derived from an EMBL/GenBank/DDBJ whole genome shotgun (WGS) entry which is preliminary data.</text>
</comment>
<dbReference type="InterPro" id="IPR019757">
    <property type="entry name" value="Pept_S26A_signal_pept_1_Lys-AS"/>
</dbReference>
<dbReference type="CDD" id="cd06530">
    <property type="entry name" value="S26_SPase_I"/>
    <property type="match status" value="1"/>
</dbReference>
<evidence type="ECO:0000256" key="6">
    <source>
        <dbReference type="PIRSR" id="PIRSR600223-1"/>
    </source>
</evidence>
<dbReference type="RefSeq" id="WP_006780709.1">
    <property type="nucleotide sequence ID" value="NZ_CP040506.1"/>
</dbReference>
<accession>G5IGV2</accession>
<dbReference type="GO" id="GO:0004252">
    <property type="term" value="F:serine-type endopeptidase activity"/>
    <property type="evidence" value="ECO:0007669"/>
    <property type="project" value="InterPro"/>
</dbReference>
<dbReference type="Pfam" id="PF10502">
    <property type="entry name" value="Peptidase_S26"/>
    <property type="match status" value="1"/>
</dbReference>
<keyword evidence="5 7" id="KW-0378">Hydrolase</keyword>
<dbReference type="EMBL" id="ADLN01000066">
    <property type="protein sequence ID" value="EHI59282.1"/>
    <property type="molecule type" value="Genomic_DNA"/>
</dbReference>
<keyword evidence="7" id="KW-0472">Membrane</keyword>
<dbReference type="PATRIC" id="fig|742737.3.peg.2737"/>
<keyword evidence="10" id="KW-1185">Reference proteome</keyword>
<feature type="domain" description="Peptidase S26" evidence="8">
    <location>
        <begin position="12"/>
        <end position="165"/>
    </location>
</feature>
<dbReference type="PROSITE" id="PS00760">
    <property type="entry name" value="SPASE_I_2"/>
    <property type="match status" value="1"/>
</dbReference>